<sequence>MEWNGEAISLSPIKLSCDKCSHGVFKKEKQNPHVKPYQERVKFQAKLIIKPFSSCCGCYFMIRSKEETGLRFQLNQVYRFEDGILGSFTSLDTLNEYF</sequence>
<comment type="caution">
    <text evidence="1">The sequence shown here is derived from an EMBL/GenBank/DDBJ whole genome shotgun (WGS) entry which is preliminary data.</text>
</comment>
<accession>A0ABD3VHJ6</accession>
<dbReference type="EMBL" id="JBJQND010000012">
    <property type="protein sequence ID" value="KAL3860017.1"/>
    <property type="molecule type" value="Genomic_DNA"/>
</dbReference>
<protein>
    <submittedName>
        <fullName evidence="1">Uncharacterized protein</fullName>
    </submittedName>
</protein>
<reference evidence="1 2" key="1">
    <citation type="submission" date="2024-11" db="EMBL/GenBank/DDBJ databases">
        <title>Chromosome-level genome assembly of the freshwater bivalve Anodonta woodiana.</title>
        <authorList>
            <person name="Chen X."/>
        </authorList>
    </citation>
    <scope>NUCLEOTIDE SEQUENCE [LARGE SCALE GENOMIC DNA]</scope>
    <source>
        <strain evidence="1">MN2024</strain>
        <tissue evidence="1">Gills</tissue>
    </source>
</reference>
<dbReference type="AlphaFoldDB" id="A0ABD3VHJ6"/>
<dbReference type="Proteomes" id="UP001634394">
    <property type="component" value="Unassembled WGS sequence"/>
</dbReference>
<keyword evidence="2" id="KW-1185">Reference proteome</keyword>
<evidence type="ECO:0000313" key="1">
    <source>
        <dbReference type="EMBL" id="KAL3860017.1"/>
    </source>
</evidence>
<evidence type="ECO:0000313" key="2">
    <source>
        <dbReference type="Proteomes" id="UP001634394"/>
    </source>
</evidence>
<proteinExistence type="predicted"/>
<gene>
    <name evidence="1" type="ORF">ACJMK2_010191</name>
</gene>
<organism evidence="1 2">
    <name type="scientific">Sinanodonta woodiana</name>
    <name type="common">Chinese pond mussel</name>
    <name type="synonym">Anodonta woodiana</name>
    <dbReference type="NCBI Taxonomy" id="1069815"/>
    <lineage>
        <taxon>Eukaryota</taxon>
        <taxon>Metazoa</taxon>
        <taxon>Spiralia</taxon>
        <taxon>Lophotrochozoa</taxon>
        <taxon>Mollusca</taxon>
        <taxon>Bivalvia</taxon>
        <taxon>Autobranchia</taxon>
        <taxon>Heteroconchia</taxon>
        <taxon>Palaeoheterodonta</taxon>
        <taxon>Unionida</taxon>
        <taxon>Unionoidea</taxon>
        <taxon>Unionidae</taxon>
        <taxon>Unioninae</taxon>
        <taxon>Sinanodonta</taxon>
    </lineage>
</organism>
<name>A0ABD3VHJ6_SINWO</name>